<dbReference type="InterPro" id="IPR050261">
    <property type="entry name" value="FrsA_esterase"/>
</dbReference>
<sequence>MTRRFTRAWLLAAITACAAPGTLTAQPAAAPEPERLQADIREAVVRVPARVEDSFGKLAEGELPVTTFRPVGPGPFPLVIISHGRNSEKRADYKRQRYESAARYFVRKGFAVAVPLRLGYGELAEAGDPETSVSCTQPRYGAALQAAAQQILTVRAFMARLPDIDASRTVLVGVSVGGIATVAATSAHVPGQIAAINFAGGHGGNPDEHPGEPCQTEQLRRLFRAYGEANASVKPATPTLWIYAENDRYFGPRHARRWADAYAAGGGAVELRLLPAHGEDGHKLFTTGNDVWQPLADAFLAPLGFTTPGQLAQPAPLQPLNGEASAPAGATAGQRSGFQKFLEAKLPRAYALDGAGHWGFASGDDTLSRALAFCQRNIRTEPNGTPATTCHVHAVDEAVVRSAP</sequence>
<comment type="caution">
    <text evidence="3">The sequence shown here is derived from an EMBL/GenBank/DDBJ whole genome shotgun (WGS) entry which is preliminary data.</text>
</comment>
<name>A0ABW7GBK2_9BURK</name>
<dbReference type="PANTHER" id="PTHR22946:SF9">
    <property type="entry name" value="POLYKETIDE TRANSFERASE AF380"/>
    <property type="match status" value="1"/>
</dbReference>
<organism evidence="3 4">
    <name type="scientific">Pelomonas nitida</name>
    <dbReference type="NCBI Taxonomy" id="3299027"/>
    <lineage>
        <taxon>Bacteria</taxon>
        <taxon>Pseudomonadati</taxon>
        <taxon>Pseudomonadota</taxon>
        <taxon>Betaproteobacteria</taxon>
        <taxon>Burkholderiales</taxon>
        <taxon>Sphaerotilaceae</taxon>
        <taxon>Roseateles</taxon>
    </lineage>
</organism>
<dbReference type="GO" id="GO:0016787">
    <property type="term" value="F:hydrolase activity"/>
    <property type="evidence" value="ECO:0007669"/>
    <property type="project" value="UniProtKB-KW"/>
</dbReference>
<evidence type="ECO:0000313" key="3">
    <source>
        <dbReference type="EMBL" id="MFG6459337.1"/>
    </source>
</evidence>
<protein>
    <submittedName>
        <fullName evidence="3">Alpha/beta hydrolase family protein</fullName>
        <ecNumber evidence="3">3.4.-.-</ecNumber>
    </submittedName>
</protein>
<evidence type="ECO:0000313" key="4">
    <source>
        <dbReference type="Proteomes" id="UP001606305"/>
    </source>
</evidence>
<dbReference type="Proteomes" id="UP001606305">
    <property type="component" value="Unassembled WGS sequence"/>
</dbReference>
<dbReference type="RefSeq" id="WP_394491224.1">
    <property type="nucleotide sequence ID" value="NZ_JBIGIA010000020.1"/>
</dbReference>
<keyword evidence="2" id="KW-0732">Signal</keyword>
<feature type="signal peptide" evidence="2">
    <location>
        <begin position="1"/>
        <end position="18"/>
    </location>
</feature>
<reference evidence="3 4" key="1">
    <citation type="submission" date="2024-09" db="EMBL/GenBank/DDBJ databases">
        <title>Novel species of the genus Pelomonas and Roseateles isolated from streams.</title>
        <authorList>
            <person name="Lu H."/>
        </authorList>
    </citation>
    <scope>NUCLEOTIDE SEQUENCE [LARGE SCALE GENOMIC DNA]</scope>
    <source>
        <strain evidence="3 4">BYS96W</strain>
    </source>
</reference>
<dbReference type="PANTHER" id="PTHR22946">
    <property type="entry name" value="DIENELACTONE HYDROLASE DOMAIN-CONTAINING PROTEIN-RELATED"/>
    <property type="match status" value="1"/>
</dbReference>
<evidence type="ECO:0000256" key="2">
    <source>
        <dbReference type="SAM" id="SignalP"/>
    </source>
</evidence>
<dbReference type="EMBL" id="JBIGIA010000020">
    <property type="protein sequence ID" value="MFG6459337.1"/>
    <property type="molecule type" value="Genomic_DNA"/>
</dbReference>
<evidence type="ECO:0000256" key="1">
    <source>
        <dbReference type="ARBA" id="ARBA00022801"/>
    </source>
</evidence>
<accession>A0ABW7GBK2</accession>
<dbReference type="SUPFAM" id="SSF53474">
    <property type="entry name" value="alpha/beta-Hydrolases"/>
    <property type="match status" value="1"/>
</dbReference>
<dbReference type="Gene3D" id="3.40.50.1820">
    <property type="entry name" value="alpha/beta hydrolase"/>
    <property type="match status" value="1"/>
</dbReference>
<dbReference type="InterPro" id="IPR029058">
    <property type="entry name" value="AB_hydrolase_fold"/>
</dbReference>
<dbReference type="EC" id="3.4.-.-" evidence="3"/>
<feature type="chain" id="PRO_5046520261" evidence="2">
    <location>
        <begin position="19"/>
        <end position="404"/>
    </location>
</feature>
<keyword evidence="1 3" id="KW-0378">Hydrolase</keyword>
<keyword evidence="4" id="KW-1185">Reference proteome</keyword>
<gene>
    <name evidence="3" type="ORF">ACG00X_21080</name>
</gene>
<proteinExistence type="predicted"/>